<gene>
    <name evidence="2" type="ORF">TNCV_1166461</name>
</gene>
<evidence type="ECO:0000313" key="2">
    <source>
        <dbReference type="EMBL" id="GFY21498.1"/>
    </source>
</evidence>
<name>A0A8X6T8K6_TRICX</name>
<reference evidence="2" key="1">
    <citation type="submission" date="2020-08" db="EMBL/GenBank/DDBJ databases">
        <title>Multicomponent nature underlies the extraordinary mechanical properties of spider dragline silk.</title>
        <authorList>
            <person name="Kono N."/>
            <person name="Nakamura H."/>
            <person name="Mori M."/>
            <person name="Yoshida Y."/>
            <person name="Ohtoshi R."/>
            <person name="Malay A.D."/>
            <person name="Moran D.A.P."/>
            <person name="Tomita M."/>
            <person name="Numata K."/>
            <person name="Arakawa K."/>
        </authorList>
    </citation>
    <scope>NUCLEOTIDE SEQUENCE</scope>
</reference>
<evidence type="ECO:0000256" key="1">
    <source>
        <dbReference type="SAM" id="MobiDB-lite"/>
    </source>
</evidence>
<dbReference type="Proteomes" id="UP000887159">
    <property type="component" value="Unassembled WGS sequence"/>
</dbReference>
<comment type="caution">
    <text evidence="2">The sequence shown here is derived from an EMBL/GenBank/DDBJ whole genome shotgun (WGS) entry which is preliminary data.</text>
</comment>
<feature type="compositionally biased region" description="Basic and acidic residues" evidence="1">
    <location>
        <begin position="84"/>
        <end position="100"/>
    </location>
</feature>
<feature type="region of interest" description="Disordered" evidence="1">
    <location>
        <begin position="70"/>
        <end position="112"/>
    </location>
</feature>
<organism evidence="2 3">
    <name type="scientific">Trichonephila clavipes</name>
    <name type="common">Golden silk orbweaver</name>
    <name type="synonym">Nephila clavipes</name>
    <dbReference type="NCBI Taxonomy" id="2585209"/>
    <lineage>
        <taxon>Eukaryota</taxon>
        <taxon>Metazoa</taxon>
        <taxon>Ecdysozoa</taxon>
        <taxon>Arthropoda</taxon>
        <taxon>Chelicerata</taxon>
        <taxon>Arachnida</taxon>
        <taxon>Araneae</taxon>
        <taxon>Araneomorphae</taxon>
        <taxon>Entelegynae</taxon>
        <taxon>Araneoidea</taxon>
        <taxon>Nephilidae</taxon>
        <taxon>Trichonephila</taxon>
    </lineage>
</organism>
<evidence type="ECO:0000313" key="3">
    <source>
        <dbReference type="Proteomes" id="UP000887159"/>
    </source>
</evidence>
<accession>A0A8X6T8K6</accession>
<protein>
    <submittedName>
        <fullName evidence="2">Uncharacterized protein</fullName>
    </submittedName>
</protein>
<proteinExistence type="predicted"/>
<dbReference type="AlphaFoldDB" id="A0A8X6T8K6"/>
<dbReference type="EMBL" id="BMAU01021358">
    <property type="protein sequence ID" value="GFY21498.1"/>
    <property type="molecule type" value="Genomic_DNA"/>
</dbReference>
<keyword evidence="3" id="KW-1185">Reference proteome</keyword>
<sequence length="112" mass="12664">MGRDEKGEGPLQRVMTELIWEAMMSDRPQQVQSISGYLRIIFALSRHVRTAQSLRKSSTAIKRRHPLYDSIDASITPGTPSQRPHKDSLGKKGELRKKCEFLLPSPSSSSRE</sequence>